<dbReference type="EMBL" id="MPOG01000003">
    <property type="protein sequence ID" value="OOH97597.1"/>
    <property type="molecule type" value="Genomic_DNA"/>
</dbReference>
<gene>
    <name evidence="6" type="ORF">BMF97_02965</name>
</gene>
<keyword evidence="7" id="KW-1185">Reference proteome</keyword>
<evidence type="ECO:0000259" key="5">
    <source>
        <dbReference type="PROSITE" id="PS50977"/>
    </source>
</evidence>
<evidence type="ECO:0000256" key="1">
    <source>
        <dbReference type="ARBA" id="ARBA00023015"/>
    </source>
</evidence>
<dbReference type="STRING" id="238.BBD35_01170"/>
<evidence type="ECO:0000256" key="2">
    <source>
        <dbReference type="ARBA" id="ARBA00023125"/>
    </source>
</evidence>
<reference evidence="6 7" key="1">
    <citation type="submission" date="2016-11" db="EMBL/GenBank/DDBJ databases">
        <title>Genome sequence and comparative genomic analysis of clinical strain Elizabethkingia meningoseptica 61421 PRCM.</title>
        <authorList>
            <person name="Wang M."/>
            <person name="Hu S."/>
            <person name="Cao L."/>
            <person name="Jiang T."/>
            <person name="Zhou Y."/>
            <person name="Ming D."/>
        </authorList>
    </citation>
    <scope>NUCLEOTIDE SEQUENCE [LARGE SCALE GENOMIC DNA]</scope>
    <source>
        <strain evidence="6 7">61421 PRCM</strain>
    </source>
</reference>
<dbReference type="PRINTS" id="PR00455">
    <property type="entry name" value="HTHTETR"/>
</dbReference>
<dbReference type="PROSITE" id="PS50977">
    <property type="entry name" value="HTH_TETR_2"/>
    <property type="match status" value="1"/>
</dbReference>
<dbReference type="InterPro" id="IPR009057">
    <property type="entry name" value="Homeodomain-like_sf"/>
</dbReference>
<dbReference type="eggNOG" id="COG1309">
    <property type="taxonomic scope" value="Bacteria"/>
</dbReference>
<keyword evidence="3" id="KW-0804">Transcription</keyword>
<accession>A0A1T3FCP1</accession>
<dbReference type="InterPro" id="IPR036271">
    <property type="entry name" value="Tet_transcr_reg_TetR-rel_C_sf"/>
</dbReference>
<dbReference type="InterPro" id="IPR011075">
    <property type="entry name" value="TetR_C"/>
</dbReference>
<proteinExistence type="predicted"/>
<feature type="DNA-binding region" description="H-T-H motif" evidence="4">
    <location>
        <begin position="28"/>
        <end position="47"/>
    </location>
</feature>
<dbReference type="InterPro" id="IPR001647">
    <property type="entry name" value="HTH_TetR"/>
</dbReference>
<dbReference type="Gene3D" id="1.10.357.10">
    <property type="entry name" value="Tetracycline Repressor, domain 2"/>
    <property type="match status" value="1"/>
</dbReference>
<keyword evidence="1" id="KW-0805">Transcription regulation</keyword>
<evidence type="ECO:0000256" key="4">
    <source>
        <dbReference type="PROSITE-ProRule" id="PRU00335"/>
    </source>
</evidence>
<dbReference type="OrthoDB" id="9798857at2"/>
<name>A0A1T3FCP1_ELIME</name>
<dbReference type="PANTHER" id="PTHR47506:SF3">
    <property type="entry name" value="HTH-TYPE TRANSCRIPTIONAL REGULATOR LMRA"/>
    <property type="match status" value="1"/>
</dbReference>
<dbReference type="Pfam" id="PF00440">
    <property type="entry name" value="TetR_N"/>
    <property type="match status" value="1"/>
</dbReference>
<dbReference type="GO" id="GO:0003677">
    <property type="term" value="F:DNA binding"/>
    <property type="evidence" value="ECO:0007669"/>
    <property type="project" value="UniProtKB-UniRule"/>
</dbReference>
<feature type="domain" description="HTH tetR-type" evidence="5">
    <location>
        <begin position="5"/>
        <end position="65"/>
    </location>
</feature>
<evidence type="ECO:0000313" key="7">
    <source>
        <dbReference type="Proteomes" id="UP000188947"/>
    </source>
</evidence>
<evidence type="ECO:0000256" key="3">
    <source>
        <dbReference type="ARBA" id="ARBA00023163"/>
    </source>
</evidence>
<dbReference type="AlphaFoldDB" id="A0A1T3FCP1"/>
<dbReference type="Pfam" id="PF16925">
    <property type="entry name" value="TetR_C_13"/>
    <property type="match status" value="1"/>
</dbReference>
<sequence>MNKAEKTKLFIIEKTASMFNTKGYAATSLSDITEATGLTKGSVYGNFSSKDEVVIEAFKYNTARLYKGFESAMSGMENASERLTAFIEFYRNNWKKIYSTGGCPMLNAATEADNHLLFLKKTVKHYFIIWQKRITRIMEEGKEEGIFRTDTDSEKYAYTIMMLIEGGVLLAGTMDDAAHLNTALDRALKIIDEEIKV</sequence>
<dbReference type="SUPFAM" id="SSF46689">
    <property type="entry name" value="Homeodomain-like"/>
    <property type="match status" value="1"/>
</dbReference>
<dbReference type="PANTHER" id="PTHR47506">
    <property type="entry name" value="TRANSCRIPTIONAL REGULATORY PROTEIN"/>
    <property type="match status" value="1"/>
</dbReference>
<keyword evidence="2 4" id="KW-0238">DNA-binding</keyword>
<evidence type="ECO:0000313" key="6">
    <source>
        <dbReference type="EMBL" id="OOH97597.1"/>
    </source>
</evidence>
<dbReference type="Proteomes" id="UP000188947">
    <property type="component" value="Unassembled WGS sequence"/>
</dbReference>
<comment type="caution">
    <text evidence="6">The sequence shown here is derived from an EMBL/GenBank/DDBJ whole genome shotgun (WGS) entry which is preliminary data.</text>
</comment>
<organism evidence="6 7">
    <name type="scientific">Elizabethkingia meningoseptica</name>
    <name type="common">Chryseobacterium meningosepticum</name>
    <dbReference type="NCBI Taxonomy" id="238"/>
    <lineage>
        <taxon>Bacteria</taxon>
        <taxon>Pseudomonadati</taxon>
        <taxon>Bacteroidota</taxon>
        <taxon>Flavobacteriia</taxon>
        <taxon>Flavobacteriales</taxon>
        <taxon>Weeksellaceae</taxon>
        <taxon>Elizabethkingia</taxon>
    </lineage>
</organism>
<dbReference type="SUPFAM" id="SSF48498">
    <property type="entry name" value="Tetracyclin repressor-like, C-terminal domain"/>
    <property type="match status" value="1"/>
</dbReference>
<protein>
    <submittedName>
        <fullName evidence="6">TetR family transcriptional regulator</fullName>
    </submittedName>
</protein>
<dbReference type="RefSeq" id="WP_070905306.1">
    <property type="nucleotide sequence ID" value="NZ_CP016378.1"/>
</dbReference>